<sequence length="225" mass="24417">MPRPDRQRLTLEDYVLFFTTRTGEGLTLDHVNQVRRLSLILLAPLFFSACAHPNPCSVVSSSPQIIQMHAFIKLHRDRKPVMVDLLRSVDLMRPRRSTVSLNATAPPPDAAPATAAALSMEEVTRDIEDLGWRECPVASILSVRAGCRAPASSPVPLAFLAPGPGSTVERISPPSLLSTSAPLPPALPAPARRKRSVTSTGKTAQRTTKCRMIELLTLPSVETDT</sequence>
<name>A0AAV5DAN8_ELECO</name>
<dbReference type="InterPro" id="IPR056689">
    <property type="entry name" value="DUF7787"/>
</dbReference>
<dbReference type="PANTHER" id="PTHR35096:SF8">
    <property type="entry name" value="OS03G0308600 PROTEIN"/>
    <property type="match status" value="1"/>
</dbReference>
<evidence type="ECO:0000259" key="2">
    <source>
        <dbReference type="Pfam" id="PF25042"/>
    </source>
</evidence>
<reference evidence="3" key="2">
    <citation type="submission" date="2021-12" db="EMBL/GenBank/DDBJ databases">
        <title>Resequencing data analysis of finger millet.</title>
        <authorList>
            <person name="Hatakeyama M."/>
            <person name="Aluri S."/>
            <person name="Balachadran M.T."/>
            <person name="Sivarajan S.R."/>
            <person name="Poveda L."/>
            <person name="Shimizu-Inatsugi R."/>
            <person name="Schlapbach R."/>
            <person name="Sreeman S.M."/>
            <person name="Shimizu K.K."/>
        </authorList>
    </citation>
    <scope>NUCLEOTIDE SEQUENCE</scope>
</reference>
<organism evidence="3 4">
    <name type="scientific">Eleusine coracana subsp. coracana</name>
    <dbReference type="NCBI Taxonomy" id="191504"/>
    <lineage>
        <taxon>Eukaryota</taxon>
        <taxon>Viridiplantae</taxon>
        <taxon>Streptophyta</taxon>
        <taxon>Embryophyta</taxon>
        <taxon>Tracheophyta</taxon>
        <taxon>Spermatophyta</taxon>
        <taxon>Magnoliopsida</taxon>
        <taxon>Liliopsida</taxon>
        <taxon>Poales</taxon>
        <taxon>Poaceae</taxon>
        <taxon>PACMAD clade</taxon>
        <taxon>Chloridoideae</taxon>
        <taxon>Cynodonteae</taxon>
        <taxon>Eleusininae</taxon>
        <taxon>Eleusine</taxon>
    </lineage>
</organism>
<accession>A0AAV5DAN8</accession>
<evidence type="ECO:0000313" key="4">
    <source>
        <dbReference type="Proteomes" id="UP001054889"/>
    </source>
</evidence>
<dbReference type="PANTHER" id="PTHR35096">
    <property type="entry name" value="BNAA08G28570D PROTEIN"/>
    <property type="match status" value="1"/>
</dbReference>
<reference evidence="3" key="1">
    <citation type="journal article" date="2018" name="DNA Res.">
        <title>Multiple hybrid de novo genome assembly of finger millet, an orphan allotetraploid crop.</title>
        <authorList>
            <person name="Hatakeyama M."/>
            <person name="Aluri S."/>
            <person name="Balachadran M.T."/>
            <person name="Sivarajan S.R."/>
            <person name="Patrignani A."/>
            <person name="Gruter S."/>
            <person name="Poveda L."/>
            <person name="Shimizu-Inatsugi R."/>
            <person name="Baeten J."/>
            <person name="Francoijs K.J."/>
            <person name="Nataraja K.N."/>
            <person name="Reddy Y.A.N."/>
            <person name="Phadnis S."/>
            <person name="Ravikumar R.L."/>
            <person name="Schlapbach R."/>
            <person name="Sreeman S.M."/>
            <person name="Shimizu K.K."/>
        </authorList>
    </citation>
    <scope>NUCLEOTIDE SEQUENCE</scope>
</reference>
<dbReference type="EMBL" id="BQKI01000015">
    <property type="protein sequence ID" value="GJN08068.1"/>
    <property type="molecule type" value="Genomic_DNA"/>
</dbReference>
<evidence type="ECO:0000313" key="3">
    <source>
        <dbReference type="EMBL" id="GJN08068.1"/>
    </source>
</evidence>
<feature type="region of interest" description="Disordered" evidence="1">
    <location>
        <begin position="175"/>
        <end position="205"/>
    </location>
</feature>
<feature type="domain" description="DUF7787" evidence="2">
    <location>
        <begin position="64"/>
        <end position="93"/>
    </location>
</feature>
<dbReference type="Pfam" id="PF25042">
    <property type="entry name" value="DUF7787"/>
    <property type="match status" value="1"/>
</dbReference>
<gene>
    <name evidence="3" type="primary">ga25956</name>
    <name evidence="3" type="ORF">PR202_ga25956</name>
</gene>
<dbReference type="AlphaFoldDB" id="A0AAV5DAN8"/>
<keyword evidence="4" id="KW-1185">Reference proteome</keyword>
<dbReference type="Proteomes" id="UP001054889">
    <property type="component" value="Unassembled WGS sequence"/>
</dbReference>
<proteinExistence type="predicted"/>
<evidence type="ECO:0000256" key="1">
    <source>
        <dbReference type="SAM" id="MobiDB-lite"/>
    </source>
</evidence>
<protein>
    <recommendedName>
        <fullName evidence="2">DUF7787 domain-containing protein</fullName>
    </recommendedName>
</protein>
<comment type="caution">
    <text evidence="3">The sequence shown here is derived from an EMBL/GenBank/DDBJ whole genome shotgun (WGS) entry which is preliminary data.</text>
</comment>